<dbReference type="Proteomes" id="UP000324222">
    <property type="component" value="Unassembled WGS sequence"/>
</dbReference>
<evidence type="ECO:0000313" key="3">
    <source>
        <dbReference type="Proteomes" id="UP000324222"/>
    </source>
</evidence>
<gene>
    <name evidence="2" type="ORF">E2C01_063765</name>
</gene>
<dbReference type="EMBL" id="VSRR010029596">
    <property type="protein sequence ID" value="MPC69537.1"/>
    <property type="molecule type" value="Genomic_DNA"/>
</dbReference>
<accession>A0A5B7HJX5</accession>
<proteinExistence type="predicted"/>
<evidence type="ECO:0000313" key="2">
    <source>
        <dbReference type="EMBL" id="MPC69537.1"/>
    </source>
</evidence>
<comment type="caution">
    <text evidence="2">The sequence shown here is derived from an EMBL/GenBank/DDBJ whole genome shotgun (WGS) entry which is preliminary data.</text>
</comment>
<feature type="compositionally biased region" description="Basic and acidic residues" evidence="1">
    <location>
        <begin position="50"/>
        <end position="60"/>
    </location>
</feature>
<feature type="region of interest" description="Disordered" evidence="1">
    <location>
        <begin position="1"/>
        <end position="70"/>
    </location>
</feature>
<evidence type="ECO:0000256" key="1">
    <source>
        <dbReference type="SAM" id="MobiDB-lite"/>
    </source>
</evidence>
<sequence length="395" mass="43704">MVAKECPQLGEVFGQQERTSKAAKSSEMVRSSERSTESHAPQVISEESGDGEKENMDIEKHSHKRKLSEENVFPDKKRKLCESDVDVTTVLSVHDGEAKSSRDYASSSALPVFSPRGGKRIHCFRGRNGRFLKKAVTEMFSVAEDPQSQQVGTLVTGGHEEKTPVLQGSPERVKKANKECKETEPLVILKDLKFVLPREAFSGKAVSSHKIESIMEPSRLLSSEQPLSSCSELDTNSSPLQLVFNALSTYHPLPSISREIAPAANTPEHAPSKVNGCCVVCGVKYLVPLSCWHSVEENIRPPTLLVPVRWVCISLAVPLPQVSTEDAHLARVCKSCFERLGDQFEVFVKRKVGESCGLEAEAVDLSEYLFTFNTQTMNLEADPKQQSYIHEFVST</sequence>
<organism evidence="2 3">
    <name type="scientific">Portunus trituberculatus</name>
    <name type="common">Swimming crab</name>
    <name type="synonym">Neptunus trituberculatus</name>
    <dbReference type="NCBI Taxonomy" id="210409"/>
    <lineage>
        <taxon>Eukaryota</taxon>
        <taxon>Metazoa</taxon>
        <taxon>Ecdysozoa</taxon>
        <taxon>Arthropoda</taxon>
        <taxon>Crustacea</taxon>
        <taxon>Multicrustacea</taxon>
        <taxon>Malacostraca</taxon>
        <taxon>Eumalacostraca</taxon>
        <taxon>Eucarida</taxon>
        <taxon>Decapoda</taxon>
        <taxon>Pleocyemata</taxon>
        <taxon>Brachyura</taxon>
        <taxon>Eubrachyura</taxon>
        <taxon>Portunoidea</taxon>
        <taxon>Portunidae</taxon>
        <taxon>Portuninae</taxon>
        <taxon>Portunus</taxon>
    </lineage>
</organism>
<reference evidence="2 3" key="1">
    <citation type="submission" date="2019-05" db="EMBL/GenBank/DDBJ databases">
        <title>Another draft genome of Portunus trituberculatus and its Hox gene families provides insights of decapod evolution.</title>
        <authorList>
            <person name="Jeong J.-H."/>
            <person name="Song I."/>
            <person name="Kim S."/>
            <person name="Choi T."/>
            <person name="Kim D."/>
            <person name="Ryu S."/>
            <person name="Kim W."/>
        </authorList>
    </citation>
    <scope>NUCLEOTIDE SEQUENCE [LARGE SCALE GENOMIC DNA]</scope>
    <source>
        <tissue evidence="2">Muscle</tissue>
    </source>
</reference>
<protein>
    <submittedName>
        <fullName evidence="2">Uncharacterized protein</fullName>
    </submittedName>
</protein>
<dbReference type="AlphaFoldDB" id="A0A5B7HJX5"/>
<keyword evidence="3" id="KW-1185">Reference proteome</keyword>
<name>A0A5B7HJX5_PORTR</name>
<dbReference type="OrthoDB" id="6349262at2759"/>